<keyword evidence="3" id="KW-1185">Reference proteome</keyword>
<dbReference type="AlphaFoldDB" id="A0A0H2L8V6"/>
<evidence type="ECO:0000259" key="1">
    <source>
        <dbReference type="PROSITE" id="PS50801"/>
    </source>
</evidence>
<evidence type="ECO:0000313" key="2">
    <source>
        <dbReference type="EMBL" id="KLN36587.1"/>
    </source>
</evidence>
<dbReference type="Proteomes" id="UP000035265">
    <property type="component" value="Unassembled WGS sequence"/>
</dbReference>
<dbReference type="InterPro" id="IPR002645">
    <property type="entry name" value="STAS_dom"/>
</dbReference>
<name>A0A0H2L8V6_9MICO</name>
<evidence type="ECO:0000313" key="3">
    <source>
        <dbReference type="Proteomes" id="UP000035265"/>
    </source>
</evidence>
<feature type="domain" description="STAS" evidence="1">
    <location>
        <begin position="19"/>
        <end position="124"/>
    </location>
</feature>
<gene>
    <name evidence="2" type="ORF">FB00_01670</name>
</gene>
<dbReference type="Pfam" id="PF13466">
    <property type="entry name" value="STAS_2"/>
    <property type="match status" value="1"/>
</dbReference>
<accession>A0A0H2L8V6</accession>
<comment type="caution">
    <text evidence="2">The sequence shown here is derived from an EMBL/GenBank/DDBJ whole genome shotgun (WGS) entry which is preliminary data.</text>
</comment>
<protein>
    <recommendedName>
        <fullName evidence="1">STAS domain-containing protein</fullName>
    </recommendedName>
</protein>
<sequence length="124" mass="13064">MDTGSAIDRTSGIVYAPADGGVVVTMWGEIDAALRDRASEAMSYVLDTRGRVVVDVADVTFIDSSGIAFIIQLYMLGEEDGRDVVLRDPSTSIVELLEMIGMGGRIPVERSGATTGPIEVVGAV</sequence>
<reference evidence="2 3" key="1">
    <citation type="submission" date="2014-05" db="EMBL/GenBank/DDBJ databases">
        <title>Cellulosimicrobium funkei U11 genome.</title>
        <authorList>
            <person name="Hu C."/>
            <person name="Gong Y."/>
            <person name="Wan W."/>
            <person name="Jiang M."/>
        </authorList>
    </citation>
    <scope>NUCLEOTIDE SEQUENCE [LARGE SCALE GENOMIC DNA]</scope>
    <source>
        <strain evidence="2 3">U11</strain>
    </source>
</reference>
<organism evidence="2 3">
    <name type="scientific">Cellulosimicrobium funkei</name>
    <dbReference type="NCBI Taxonomy" id="264251"/>
    <lineage>
        <taxon>Bacteria</taxon>
        <taxon>Bacillati</taxon>
        <taxon>Actinomycetota</taxon>
        <taxon>Actinomycetes</taxon>
        <taxon>Micrococcales</taxon>
        <taxon>Promicromonosporaceae</taxon>
        <taxon>Cellulosimicrobium</taxon>
    </lineage>
</organism>
<dbReference type="EMBL" id="JNBQ01000001">
    <property type="protein sequence ID" value="KLN36587.1"/>
    <property type="molecule type" value="Genomic_DNA"/>
</dbReference>
<dbReference type="STRING" id="264251.FB00_01670"/>
<dbReference type="PATRIC" id="fig|264251.5.peg.344"/>
<dbReference type="Gene3D" id="3.30.750.24">
    <property type="entry name" value="STAS domain"/>
    <property type="match status" value="1"/>
</dbReference>
<dbReference type="CDD" id="cd07043">
    <property type="entry name" value="STAS_anti-anti-sigma_factors"/>
    <property type="match status" value="1"/>
</dbReference>
<dbReference type="RefSeq" id="WP_231581660.1">
    <property type="nucleotide sequence ID" value="NZ_JNBQ01000001.1"/>
</dbReference>
<dbReference type="InterPro" id="IPR036513">
    <property type="entry name" value="STAS_dom_sf"/>
</dbReference>
<dbReference type="InterPro" id="IPR058548">
    <property type="entry name" value="MlaB-like_STAS"/>
</dbReference>
<dbReference type="SUPFAM" id="SSF52091">
    <property type="entry name" value="SpoIIaa-like"/>
    <property type="match status" value="1"/>
</dbReference>
<dbReference type="PROSITE" id="PS50801">
    <property type="entry name" value="STAS"/>
    <property type="match status" value="1"/>
</dbReference>
<proteinExistence type="predicted"/>